<feature type="compositionally biased region" description="Pro residues" evidence="1">
    <location>
        <begin position="9"/>
        <end position="19"/>
    </location>
</feature>
<dbReference type="EMBL" id="CP029078">
    <property type="protein sequence ID" value="QCN88775.1"/>
    <property type="molecule type" value="Genomic_DNA"/>
</dbReference>
<evidence type="ECO:0000313" key="5">
    <source>
        <dbReference type="EMBL" id="QCN88775.1"/>
    </source>
</evidence>
<reference evidence="4 6" key="2">
    <citation type="submission" date="2018-12" db="EMBL/GenBank/DDBJ databases">
        <title>Streptomyces griseoviridis F1-27 complete genome.</title>
        <authorList>
            <person name="Mariita R.M."/>
            <person name="Sello J.K."/>
        </authorList>
    </citation>
    <scope>NUCLEOTIDE SEQUENCE [LARGE SCALE GENOMIC DNA]</scope>
    <source>
        <strain evidence="4 6">F1-27</strain>
    </source>
</reference>
<reference evidence="5 7" key="1">
    <citation type="submission" date="2018-04" db="EMBL/GenBank/DDBJ databases">
        <title>Complete genome sequences of Streptomyces griseoviridis K61 and characterization of antagonistic properties of biological control agents.</title>
        <authorList>
            <person name="Mariita R.M."/>
            <person name="Sello J.K."/>
        </authorList>
    </citation>
    <scope>NUCLEOTIDE SEQUENCE [LARGE SCALE GENOMIC DNA]</scope>
    <source>
        <strain evidence="5 7">K61</strain>
    </source>
</reference>
<dbReference type="InterPro" id="IPR036034">
    <property type="entry name" value="PDZ_sf"/>
</dbReference>
<evidence type="ECO:0000313" key="4">
    <source>
        <dbReference type="EMBL" id="AZS84364.1"/>
    </source>
</evidence>
<keyword evidence="7" id="KW-1185">Reference proteome</keyword>
<feature type="domain" description="PDZ" evidence="3">
    <location>
        <begin position="125"/>
        <end position="202"/>
    </location>
</feature>
<protein>
    <submittedName>
        <fullName evidence="4">PDZ domain-containing protein</fullName>
    </submittedName>
</protein>
<dbReference type="InterPro" id="IPR001478">
    <property type="entry name" value="PDZ"/>
</dbReference>
<keyword evidence="2" id="KW-1133">Transmembrane helix</keyword>
<proteinExistence type="predicted"/>
<feature type="region of interest" description="Disordered" evidence="1">
    <location>
        <begin position="1"/>
        <end position="62"/>
    </location>
</feature>
<dbReference type="EMBL" id="CP034687">
    <property type="protein sequence ID" value="AZS84364.1"/>
    <property type="molecule type" value="Genomic_DNA"/>
</dbReference>
<name>A0A3S9Z940_STRGD</name>
<dbReference type="SUPFAM" id="SSF50156">
    <property type="entry name" value="PDZ domain-like"/>
    <property type="match status" value="1"/>
</dbReference>
<keyword evidence="2" id="KW-0472">Membrane</keyword>
<evidence type="ECO:0000313" key="7">
    <source>
        <dbReference type="Proteomes" id="UP000501753"/>
    </source>
</evidence>
<dbReference type="OrthoDB" id="4307511at2"/>
<evidence type="ECO:0000313" key="6">
    <source>
        <dbReference type="Proteomes" id="UP000271291"/>
    </source>
</evidence>
<gene>
    <name evidence="5" type="ORF">DDJ31_30595</name>
    <name evidence="4" type="ORF">ELQ87_08735</name>
</gene>
<dbReference type="KEGG" id="sgd:ELQ87_08735"/>
<dbReference type="Proteomes" id="UP000501753">
    <property type="component" value="Chromosome"/>
</dbReference>
<dbReference type="Proteomes" id="UP000271291">
    <property type="component" value="Chromosome"/>
</dbReference>
<keyword evidence="2" id="KW-0812">Transmembrane</keyword>
<sequence length="209" mass="20562">MEQTALRPRPMPGRDPGGPPGRRRGQDPDHGPAAGRGQGPGGATGRGSGTAPPAARPRAGRRRARRLRTTLFGLCVGAVLLLAGVGLGTVGVTLLGGAGHAAPRPGPPPRPAGTAGAAAAGAPVTLGVQVVDTERPGALIVAVHVPGPGFTAGLVRGDVVVAFGAGRVAGTADLARAVTGARPGTRITLTVRHRTGAQQRVTVVPGVVV</sequence>
<feature type="transmembrane region" description="Helical" evidence="2">
    <location>
        <begin position="71"/>
        <end position="95"/>
    </location>
</feature>
<accession>A0A3S9Z940</accession>
<evidence type="ECO:0000256" key="2">
    <source>
        <dbReference type="SAM" id="Phobius"/>
    </source>
</evidence>
<organism evidence="4 6">
    <name type="scientific">Streptomyces griseoviridis</name>
    <dbReference type="NCBI Taxonomy" id="45398"/>
    <lineage>
        <taxon>Bacteria</taxon>
        <taxon>Bacillati</taxon>
        <taxon>Actinomycetota</taxon>
        <taxon>Actinomycetes</taxon>
        <taxon>Kitasatosporales</taxon>
        <taxon>Streptomycetaceae</taxon>
        <taxon>Streptomyces</taxon>
    </lineage>
</organism>
<evidence type="ECO:0000259" key="3">
    <source>
        <dbReference type="Pfam" id="PF13180"/>
    </source>
</evidence>
<dbReference type="Pfam" id="PF13180">
    <property type="entry name" value="PDZ_2"/>
    <property type="match status" value="1"/>
</dbReference>
<feature type="compositionally biased region" description="Gly residues" evidence="1">
    <location>
        <begin position="34"/>
        <end position="48"/>
    </location>
</feature>
<dbReference type="AlphaFoldDB" id="A0A3S9Z940"/>
<evidence type="ECO:0000256" key="1">
    <source>
        <dbReference type="SAM" id="MobiDB-lite"/>
    </source>
</evidence>
<dbReference type="Gene3D" id="2.30.42.10">
    <property type="match status" value="1"/>
</dbReference>
<dbReference type="RefSeq" id="WP_127177269.1">
    <property type="nucleotide sequence ID" value="NZ_CP029078.1"/>
</dbReference>